<sequence>MNTDLNELAPSVPNQIKALKTVYQSYVDRITPHVKERWASLGLLLALFFLRIIWTHSWYVVCYALAIYLLNQFLAFLTPKFDVSLQQDEENDELEAGERGDEFRPFIRRLPEFKFWYNSVRATVACFVMSFFTFLDLPVFWPILVFYFILLFLLTMRRQIQHMVKYKYVPLDIGKKKYGSKH</sequence>
<evidence type="ECO:0000256" key="4">
    <source>
        <dbReference type="ARBA" id="ARBA00022989"/>
    </source>
</evidence>
<dbReference type="STRING" id="1230905.A0A1G4IPZ2"/>
<dbReference type="GO" id="GO:0006890">
    <property type="term" value="P:retrograde vesicle-mediated transport, Golgi to endoplasmic reticulum"/>
    <property type="evidence" value="ECO:0007669"/>
    <property type="project" value="TreeGrafter"/>
</dbReference>
<dbReference type="EMBL" id="LT598462">
    <property type="protein sequence ID" value="SCU78785.1"/>
    <property type="molecule type" value="Genomic_DNA"/>
</dbReference>
<evidence type="ECO:0000256" key="7">
    <source>
        <dbReference type="SAM" id="Phobius"/>
    </source>
</evidence>
<evidence type="ECO:0000256" key="6">
    <source>
        <dbReference type="PIRNR" id="PIRNR016013"/>
    </source>
</evidence>
<gene>
    <name evidence="8" type="ORF">LAMI_0A05930G</name>
</gene>
<keyword evidence="4 7" id="KW-1133">Transmembrane helix</keyword>
<dbReference type="GO" id="GO:0006621">
    <property type="term" value="P:protein retention in ER lumen"/>
    <property type="evidence" value="ECO:0007669"/>
    <property type="project" value="TreeGrafter"/>
</dbReference>
<reference evidence="8 9" key="1">
    <citation type="submission" date="2016-03" db="EMBL/GenBank/DDBJ databases">
        <authorList>
            <person name="Devillers H."/>
        </authorList>
    </citation>
    <scope>NUCLEOTIDE SEQUENCE [LARGE SCALE GENOMIC DNA]</scope>
    <source>
        <strain evidence="8">CBS 11717</strain>
    </source>
</reference>
<organism evidence="8 9">
    <name type="scientific">Lachancea mirantina</name>
    <dbReference type="NCBI Taxonomy" id="1230905"/>
    <lineage>
        <taxon>Eukaryota</taxon>
        <taxon>Fungi</taxon>
        <taxon>Dikarya</taxon>
        <taxon>Ascomycota</taxon>
        <taxon>Saccharomycotina</taxon>
        <taxon>Saccharomycetes</taxon>
        <taxon>Saccharomycetales</taxon>
        <taxon>Saccharomycetaceae</taxon>
        <taxon>Lachancea</taxon>
    </lineage>
</organism>
<name>A0A1G4IPZ2_9SACH</name>
<dbReference type="AlphaFoldDB" id="A0A1G4IPZ2"/>
<protein>
    <recommendedName>
        <fullName evidence="6">Protein RER1</fullName>
    </recommendedName>
</protein>
<comment type="subcellular location">
    <subcellularLocation>
        <location evidence="1">Membrane</location>
        <topology evidence="1">Multi-pass membrane protein</topology>
    </subcellularLocation>
</comment>
<dbReference type="GO" id="GO:0000139">
    <property type="term" value="C:Golgi membrane"/>
    <property type="evidence" value="ECO:0007669"/>
    <property type="project" value="TreeGrafter"/>
</dbReference>
<evidence type="ECO:0000256" key="5">
    <source>
        <dbReference type="ARBA" id="ARBA00023136"/>
    </source>
</evidence>
<feature type="transmembrane region" description="Helical" evidence="7">
    <location>
        <begin position="115"/>
        <end position="133"/>
    </location>
</feature>
<keyword evidence="9" id="KW-1185">Reference proteome</keyword>
<accession>A0A1G4IPZ2</accession>
<keyword evidence="5 6" id="KW-0472">Membrane</keyword>
<dbReference type="PANTHER" id="PTHR10743">
    <property type="entry name" value="PROTEIN RER1"/>
    <property type="match status" value="1"/>
</dbReference>
<evidence type="ECO:0000313" key="9">
    <source>
        <dbReference type="Proteomes" id="UP000191024"/>
    </source>
</evidence>
<proteinExistence type="inferred from homology"/>
<feature type="transmembrane region" description="Helical" evidence="7">
    <location>
        <begin position="139"/>
        <end position="156"/>
    </location>
</feature>
<dbReference type="OrthoDB" id="448250at2759"/>
<evidence type="ECO:0000256" key="1">
    <source>
        <dbReference type="ARBA" id="ARBA00004141"/>
    </source>
</evidence>
<evidence type="ECO:0000256" key="3">
    <source>
        <dbReference type="ARBA" id="ARBA00022692"/>
    </source>
</evidence>
<evidence type="ECO:0000313" key="8">
    <source>
        <dbReference type="EMBL" id="SCU78785.1"/>
    </source>
</evidence>
<dbReference type="PIRSF" id="PIRSF016013">
    <property type="entry name" value="AtER_Rer1p"/>
    <property type="match status" value="1"/>
</dbReference>
<dbReference type="GO" id="GO:0005783">
    <property type="term" value="C:endoplasmic reticulum"/>
    <property type="evidence" value="ECO:0007669"/>
    <property type="project" value="GOC"/>
</dbReference>
<comment type="function">
    <text evidence="6">Involved in the retrieval of endoplasmic reticulum membrane proteins from the early Golgi compartment.</text>
</comment>
<dbReference type="Proteomes" id="UP000191024">
    <property type="component" value="Chromosome A"/>
</dbReference>
<keyword evidence="3 7" id="KW-0812">Transmembrane</keyword>
<dbReference type="Pfam" id="PF03248">
    <property type="entry name" value="Rer1"/>
    <property type="match status" value="1"/>
</dbReference>
<dbReference type="PANTHER" id="PTHR10743:SF0">
    <property type="entry name" value="PROTEIN RER1"/>
    <property type="match status" value="1"/>
</dbReference>
<dbReference type="InterPro" id="IPR004932">
    <property type="entry name" value="Rer1"/>
</dbReference>
<evidence type="ECO:0000256" key="2">
    <source>
        <dbReference type="ARBA" id="ARBA00006070"/>
    </source>
</evidence>
<comment type="similarity">
    <text evidence="2 6">Belongs to the RER1 family.</text>
</comment>